<keyword evidence="1" id="KW-0732">Signal</keyword>
<name>A0A816SXV6_BRANA</name>
<sequence>MKNFIPFVSVTVAAMYIGLGEALPSVCNSRMVEVQNKIGPGPQGPQTDRYSVMFRRDFSKPPCQGLLSAIAKNDGLHLEDNGKPINFVGKWGKHPL</sequence>
<organism evidence="2">
    <name type="scientific">Brassica napus</name>
    <name type="common">Rape</name>
    <dbReference type="NCBI Taxonomy" id="3708"/>
    <lineage>
        <taxon>Eukaryota</taxon>
        <taxon>Viridiplantae</taxon>
        <taxon>Streptophyta</taxon>
        <taxon>Embryophyta</taxon>
        <taxon>Tracheophyta</taxon>
        <taxon>Spermatophyta</taxon>
        <taxon>Magnoliopsida</taxon>
        <taxon>eudicotyledons</taxon>
        <taxon>Gunneridae</taxon>
        <taxon>Pentapetalae</taxon>
        <taxon>rosids</taxon>
        <taxon>malvids</taxon>
        <taxon>Brassicales</taxon>
        <taxon>Brassicaceae</taxon>
        <taxon>Brassiceae</taxon>
        <taxon>Brassica</taxon>
    </lineage>
</organism>
<proteinExistence type="predicted"/>
<feature type="chain" id="PRO_5032413596" evidence="1">
    <location>
        <begin position="23"/>
        <end position="96"/>
    </location>
</feature>
<dbReference type="Proteomes" id="UP001295469">
    <property type="component" value="Chromosome A06"/>
</dbReference>
<dbReference type="EMBL" id="HG994360">
    <property type="protein sequence ID" value="CAF2090658.1"/>
    <property type="molecule type" value="Genomic_DNA"/>
</dbReference>
<feature type="signal peptide" evidence="1">
    <location>
        <begin position="1"/>
        <end position="22"/>
    </location>
</feature>
<evidence type="ECO:0000256" key="1">
    <source>
        <dbReference type="SAM" id="SignalP"/>
    </source>
</evidence>
<evidence type="ECO:0000313" key="2">
    <source>
        <dbReference type="EMBL" id="CAF2090658.1"/>
    </source>
</evidence>
<gene>
    <name evidence="2" type="ORF">DARMORV10_A06P43590.1</name>
</gene>
<reference evidence="2" key="1">
    <citation type="submission" date="2021-01" db="EMBL/GenBank/DDBJ databases">
        <authorList>
            <consortium name="Genoscope - CEA"/>
            <person name="William W."/>
        </authorList>
    </citation>
    <scope>NUCLEOTIDE SEQUENCE</scope>
</reference>
<accession>A0A816SXV6</accession>
<protein>
    <submittedName>
        <fullName evidence="2">(rape) hypothetical protein</fullName>
    </submittedName>
</protein>
<dbReference type="AlphaFoldDB" id="A0A816SXV6"/>